<reference evidence="2 3" key="1">
    <citation type="submission" date="2023-09" db="EMBL/GenBank/DDBJ databases">
        <authorList>
            <person name="Rey-Velasco X."/>
        </authorList>
    </citation>
    <scope>NUCLEOTIDE SEQUENCE [LARGE SCALE GENOMIC DNA]</scope>
    <source>
        <strain evidence="2 3">F363</strain>
    </source>
</reference>
<keyword evidence="3" id="KW-1185">Reference proteome</keyword>
<dbReference type="Pfam" id="PF22422">
    <property type="entry name" value="MGH1-like_GH"/>
    <property type="match status" value="1"/>
</dbReference>
<dbReference type="InterPro" id="IPR054491">
    <property type="entry name" value="MGH1-like_GH"/>
</dbReference>
<protein>
    <recommendedName>
        <fullName evidence="1">Mannosylglycerate hydrolase MGH1-like glycoside hydrolase domain-containing protein</fullName>
    </recommendedName>
</protein>
<dbReference type="EMBL" id="JAVRHQ010000007">
    <property type="protein sequence ID" value="MDT0642767.1"/>
    <property type="molecule type" value="Genomic_DNA"/>
</dbReference>
<name>A0ABU3C8X0_9FLAO</name>
<dbReference type="Gene3D" id="1.50.10.10">
    <property type="match status" value="1"/>
</dbReference>
<dbReference type="InterPro" id="IPR012341">
    <property type="entry name" value="6hp_glycosidase-like_sf"/>
</dbReference>
<evidence type="ECO:0000313" key="2">
    <source>
        <dbReference type="EMBL" id="MDT0642767.1"/>
    </source>
</evidence>
<sequence length="554" mass="63130">MSKCLLRMSNAVLSHHGRGIEPDISEGLNNKYNFMNFIYRLKENTKLVGILLFFCGCFCFSQEDIKEGLPNNNNIIPALSIENEREVKKEFAFHMAMGDVYTNIRLHKSGLLQNQELCFMAGLNYNKPWTRDAAINTWNAGGLLFPSVAKNTLLSALTKNSEGEVIIDGQYWDKVIWTVGAWNYYLYTGDKEMLKLAYEITKRTLRLMEDQEFDAKNGLFRGAAVYGDGVAAYPEIYTRSKKGNTYSAIMMWPEENPDLKASTGYGLPMQVLSTNCLYYQVYKTLDKMAAELGENPDSDWNLKAEKLKTAINNNLWNSEKQTYDYFIDPFNGSGAQEGMGLSFAIMFDVADSAQIKAIFENTYVEPAGIPVVWPSFPRYINEEKTSYGRHSGTVWPHVQGFWAYAAALNNRKEIFLHEFNILTDNAWRDKQFVEIYHPKTGEKYGGIQENPRGKWNLTSSQNRQTWSATAYLRMVLMGVMGMRFDTDGIDFKPMVPEEMGSIYLENIRYRDAILNLTIKGSGNHISSFMINGNKTNAFIPSDIKGIQNIQIIME</sequence>
<organism evidence="2 3">
    <name type="scientific">Autumnicola tepida</name>
    <dbReference type="NCBI Taxonomy" id="3075595"/>
    <lineage>
        <taxon>Bacteria</taxon>
        <taxon>Pseudomonadati</taxon>
        <taxon>Bacteroidota</taxon>
        <taxon>Flavobacteriia</taxon>
        <taxon>Flavobacteriales</taxon>
        <taxon>Flavobacteriaceae</taxon>
        <taxon>Autumnicola</taxon>
    </lineage>
</organism>
<dbReference type="PANTHER" id="PTHR34987">
    <property type="entry name" value="C, PUTATIVE (AFU_ORTHOLOGUE AFUA_3G02880)-RELATED"/>
    <property type="match status" value="1"/>
</dbReference>
<dbReference type="RefSeq" id="WP_311534397.1">
    <property type="nucleotide sequence ID" value="NZ_JAVRHQ010000007.1"/>
</dbReference>
<dbReference type="SUPFAM" id="SSF48208">
    <property type="entry name" value="Six-hairpin glycosidases"/>
    <property type="match status" value="1"/>
</dbReference>
<dbReference type="PANTHER" id="PTHR34987:SF6">
    <property type="entry name" value="ALPHA-L-RHAMNOSIDASE SIX-HAIRPIN GLYCOSIDASE DOMAIN-CONTAINING PROTEIN"/>
    <property type="match status" value="1"/>
</dbReference>
<dbReference type="InterPro" id="IPR008928">
    <property type="entry name" value="6-hairpin_glycosidase_sf"/>
</dbReference>
<feature type="domain" description="Mannosylglycerate hydrolase MGH1-like glycoside hydrolase" evidence="1">
    <location>
        <begin position="180"/>
        <end position="446"/>
    </location>
</feature>
<evidence type="ECO:0000259" key="1">
    <source>
        <dbReference type="Pfam" id="PF22422"/>
    </source>
</evidence>
<evidence type="ECO:0000313" key="3">
    <source>
        <dbReference type="Proteomes" id="UP001262889"/>
    </source>
</evidence>
<gene>
    <name evidence="2" type="ORF">RM553_07975</name>
</gene>
<accession>A0ABU3C8X0</accession>
<dbReference type="Proteomes" id="UP001262889">
    <property type="component" value="Unassembled WGS sequence"/>
</dbReference>
<proteinExistence type="predicted"/>
<comment type="caution">
    <text evidence="2">The sequence shown here is derived from an EMBL/GenBank/DDBJ whole genome shotgun (WGS) entry which is preliminary data.</text>
</comment>